<proteinExistence type="predicted"/>
<accession>A0A6V7WBH1</accession>
<evidence type="ECO:0000256" key="1">
    <source>
        <dbReference type="SAM" id="MobiDB-lite"/>
    </source>
</evidence>
<dbReference type="EMBL" id="CAJEWN010000500">
    <property type="protein sequence ID" value="CAD2184392.1"/>
    <property type="molecule type" value="Genomic_DNA"/>
</dbReference>
<dbReference type="OrthoDB" id="5894202at2759"/>
<feature type="compositionally biased region" description="Basic and acidic residues" evidence="1">
    <location>
        <begin position="132"/>
        <end position="141"/>
    </location>
</feature>
<name>A0A6V7WBH1_MELEN</name>
<feature type="region of interest" description="Disordered" evidence="1">
    <location>
        <begin position="97"/>
        <end position="141"/>
    </location>
</feature>
<organism evidence="2 3">
    <name type="scientific">Meloidogyne enterolobii</name>
    <name type="common">Root-knot nematode worm</name>
    <name type="synonym">Meloidogyne mayaguensis</name>
    <dbReference type="NCBI Taxonomy" id="390850"/>
    <lineage>
        <taxon>Eukaryota</taxon>
        <taxon>Metazoa</taxon>
        <taxon>Ecdysozoa</taxon>
        <taxon>Nematoda</taxon>
        <taxon>Chromadorea</taxon>
        <taxon>Rhabditida</taxon>
        <taxon>Tylenchina</taxon>
        <taxon>Tylenchomorpha</taxon>
        <taxon>Tylenchoidea</taxon>
        <taxon>Meloidogynidae</taxon>
        <taxon>Meloidogyninae</taxon>
        <taxon>Meloidogyne</taxon>
    </lineage>
</organism>
<protein>
    <submittedName>
        <fullName evidence="2">Uncharacterized protein</fullName>
    </submittedName>
</protein>
<reference evidence="2 3" key="1">
    <citation type="submission" date="2020-08" db="EMBL/GenBank/DDBJ databases">
        <authorList>
            <person name="Koutsovoulos G."/>
            <person name="Danchin GJ E."/>
        </authorList>
    </citation>
    <scope>NUCLEOTIDE SEQUENCE [LARGE SCALE GENOMIC DNA]</scope>
</reference>
<evidence type="ECO:0000313" key="3">
    <source>
        <dbReference type="Proteomes" id="UP000580250"/>
    </source>
</evidence>
<sequence>MEIPAKKNFSKSLPIWLQIGGSLPVLNEKTFSIKDMKPSRKSAARLVLTVPPNLEEKRVKISKTPLILKYLKNNWIWHNKNGTEELMQFNYTPHLFASSREMPTPPLSRKRRRTTEREEDDDSSSNNEGNDTPERTRFRPSEEIVAEQRGMETEQNVSTPTISALNETAASEGREVIIHHFKHDFLTRQLENGEEEEQSTSTNNFQINLNTCMAAREIEQEKEKGKGRIMMRMIKGWKKKKDERLPV</sequence>
<gene>
    <name evidence="2" type="ORF">MENT_LOCUS36740</name>
</gene>
<comment type="caution">
    <text evidence="2">The sequence shown here is derived from an EMBL/GenBank/DDBJ whole genome shotgun (WGS) entry which is preliminary data.</text>
</comment>
<dbReference type="AlphaFoldDB" id="A0A6V7WBH1"/>
<dbReference type="Proteomes" id="UP000580250">
    <property type="component" value="Unassembled WGS sequence"/>
</dbReference>
<evidence type="ECO:0000313" key="2">
    <source>
        <dbReference type="EMBL" id="CAD2184392.1"/>
    </source>
</evidence>